<proteinExistence type="predicted"/>
<gene>
    <name evidence="2" type="ORF">V8J38_06895</name>
</gene>
<keyword evidence="1" id="KW-0472">Membrane</keyword>
<feature type="transmembrane region" description="Helical" evidence="1">
    <location>
        <begin position="109"/>
        <end position="131"/>
    </location>
</feature>
<protein>
    <recommendedName>
        <fullName evidence="4">DUF2127 domain-containing protein</fullName>
    </recommendedName>
</protein>
<keyword evidence="1" id="KW-1133">Transmembrane helix</keyword>
<evidence type="ECO:0000256" key="1">
    <source>
        <dbReference type="SAM" id="Phobius"/>
    </source>
</evidence>
<evidence type="ECO:0008006" key="4">
    <source>
        <dbReference type="Google" id="ProtNLM"/>
    </source>
</evidence>
<organism evidence="2 3">
    <name type="scientific">Brevundimonas olei</name>
    <dbReference type="NCBI Taxonomy" id="657642"/>
    <lineage>
        <taxon>Bacteria</taxon>
        <taxon>Pseudomonadati</taxon>
        <taxon>Pseudomonadota</taxon>
        <taxon>Alphaproteobacteria</taxon>
        <taxon>Caulobacterales</taxon>
        <taxon>Caulobacteraceae</taxon>
        <taxon>Brevundimonas</taxon>
    </lineage>
</organism>
<keyword evidence="3" id="KW-1185">Reference proteome</keyword>
<reference evidence="2 3" key="1">
    <citation type="submission" date="2024-02" db="EMBL/GenBank/DDBJ databases">
        <title>Distribution and functional of Brevundimonas-related endobacteria within Verticillium dahliae.</title>
        <authorList>
            <person name="Zeng H."/>
        </authorList>
    </citation>
    <scope>NUCLEOTIDE SEQUENCE [LARGE SCALE GENOMIC DNA]</scope>
    <source>
        <strain evidence="2 3">TRM 44200</strain>
    </source>
</reference>
<feature type="transmembrane region" description="Helical" evidence="1">
    <location>
        <begin position="143"/>
        <end position="163"/>
    </location>
</feature>
<dbReference type="EMBL" id="CP146369">
    <property type="protein sequence ID" value="WWT56163.1"/>
    <property type="molecule type" value="Genomic_DNA"/>
</dbReference>
<accession>A0ABZ2IGT7</accession>
<keyword evidence="1" id="KW-0812">Transmembrane</keyword>
<evidence type="ECO:0000313" key="3">
    <source>
        <dbReference type="Proteomes" id="UP001363460"/>
    </source>
</evidence>
<sequence length="176" mass="18852">MKHELKLWLRAANPFAPPRGMAEAQRSARAGAVALAVSAVQSVASLPMMSDKLAQSMTEVTQAPGGSAADQAMMEGVMTVLAPTMIAMMAAFSILYLVLAVVQWRKATWLIPAIMLALLGYSLLSLVGGFLTMGSVMSELQSPFSIVLWLVQLAMGLVYVAAFRGGRMFDQLKRSV</sequence>
<dbReference type="Proteomes" id="UP001363460">
    <property type="component" value="Chromosome"/>
</dbReference>
<name>A0ABZ2IGT7_9CAUL</name>
<dbReference type="RefSeq" id="WP_338578435.1">
    <property type="nucleotide sequence ID" value="NZ_CP146369.1"/>
</dbReference>
<feature type="transmembrane region" description="Helical" evidence="1">
    <location>
        <begin position="80"/>
        <end position="102"/>
    </location>
</feature>
<evidence type="ECO:0000313" key="2">
    <source>
        <dbReference type="EMBL" id="WWT56163.1"/>
    </source>
</evidence>